<dbReference type="Proteomes" id="UP001419268">
    <property type="component" value="Unassembled WGS sequence"/>
</dbReference>
<feature type="region of interest" description="Disordered" evidence="1">
    <location>
        <begin position="44"/>
        <end position="69"/>
    </location>
</feature>
<sequence length="125" mass="14894">MIKKGRESDIPRMSGCFAKYLRNPGLNFWDPLVILRKWTSRQKYLDSESNSPARDFLRRERERRKGEEEEKKLCAWKESEEITIEPWLLTEFQVSKVSYLRSISGVLLMWTRIAKRVNTYFDAAS</sequence>
<name>A0AAP0I9Y4_9MAGN</name>
<keyword evidence="3" id="KW-1185">Reference proteome</keyword>
<comment type="caution">
    <text evidence="2">The sequence shown here is derived from an EMBL/GenBank/DDBJ whole genome shotgun (WGS) entry which is preliminary data.</text>
</comment>
<evidence type="ECO:0000313" key="3">
    <source>
        <dbReference type="Proteomes" id="UP001419268"/>
    </source>
</evidence>
<evidence type="ECO:0000313" key="2">
    <source>
        <dbReference type="EMBL" id="KAK9111419.1"/>
    </source>
</evidence>
<dbReference type="EMBL" id="JBBNAG010000008">
    <property type="protein sequence ID" value="KAK9111419.1"/>
    <property type="molecule type" value="Genomic_DNA"/>
</dbReference>
<reference evidence="2 3" key="1">
    <citation type="submission" date="2024-01" db="EMBL/GenBank/DDBJ databases">
        <title>Genome assemblies of Stephania.</title>
        <authorList>
            <person name="Yang L."/>
        </authorList>
    </citation>
    <scope>NUCLEOTIDE SEQUENCE [LARGE SCALE GENOMIC DNA]</scope>
    <source>
        <strain evidence="2">JXDWG</strain>
        <tissue evidence="2">Leaf</tissue>
    </source>
</reference>
<feature type="compositionally biased region" description="Basic and acidic residues" evidence="1">
    <location>
        <begin position="55"/>
        <end position="69"/>
    </location>
</feature>
<dbReference type="AlphaFoldDB" id="A0AAP0I9Y4"/>
<protein>
    <submittedName>
        <fullName evidence="2">Uncharacterized protein</fullName>
    </submittedName>
</protein>
<organism evidence="2 3">
    <name type="scientific">Stephania cephalantha</name>
    <dbReference type="NCBI Taxonomy" id="152367"/>
    <lineage>
        <taxon>Eukaryota</taxon>
        <taxon>Viridiplantae</taxon>
        <taxon>Streptophyta</taxon>
        <taxon>Embryophyta</taxon>
        <taxon>Tracheophyta</taxon>
        <taxon>Spermatophyta</taxon>
        <taxon>Magnoliopsida</taxon>
        <taxon>Ranunculales</taxon>
        <taxon>Menispermaceae</taxon>
        <taxon>Menispermoideae</taxon>
        <taxon>Cissampelideae</taxon>
        <taxon>Stephania</taxon>
    </lineage>
</organism>
<accession>A0AAP0I9Y4</accession>
<gene>
    <name evidence="2" type="ORF">Scep_018938</name>
</gene>
<evidence type="ECO:0000256" key="1">
    <source>
        <dbReference type="SAM" id="MobiDB-lite"/>
    </source>
</evidence>
<proteinExistence type="predicted"/>